<sequence length="147" mass="16439">MRLLTFLLSSSFCLSGYAAGGSLNGYYNCDIPSASYQRKQGAMRDFYFPDKQRKAVVLFHDDRFTVLDTKPAPYHSPALTPITQFATMSKQDLQEIGEDTLVYAGISNGLAYFTPSKQRFVFGLNKRGGGNNGSFLLELQNCRRTTH</sequence>
<dbReference type="RefSeq" id="WP_046892707.1">
    <property type="nucleotide sequence ID" value="NZ_BRRE01000001.1"/>
</dbReference>
<dbReference type="OrthoDB" id="6444475at2"/>
<dbReference type="EMBL" id="JAPNMI010000001">
    <property type="protein sequence ID" value="MCY0788427.1"/>
    <property type="molecule type" value="Genomic_DNA"/>
</dbReference>
<evidence type="ECO:0000313" key="3">
    <source>
        <dbReference type="Proteomes" id="UP001076655"/>
    </source>
</evidence>
<reference evidence="2" key="1">
    <citation type="submission" date="2022-08" db="EMBL/GenBank/DDBJ databases">
        <authorList>
            <person name="Dale J.L."/>
        </authorList>
    </citation>
    <scope>NUCLEOTIDE SEQUENCE</scope>
    <source>
        <strain evidence="2">2022EL-00758</strain>
    </source>
</reference>
<protein>
    <submittedName>
        <fullName evidence="2">Uncharacterized protein</fullName>
    </submittedName>
</protein>
<proteinExistence type="predicted"/>
<dbReference type="AlphaFoldDB" id="A0A9Q4GQN1"/>
<name>A0A9Q4GQN1_MORMO</name>
<evidence type="ECO:0000313" key="2">
    <source>
        <dbReference type="EMBL" id="MCY0788427.1"/>
    </source>
</evidence>
<feature type="chain" id="PRO_5040209004" evidence="1">
    <location>
        <begin position="19"/>
        <end position="147"/>
    </location>
</feature>
<feature type="signal peptide" evidence="1">
    <location>
        <begin position="1"/>
        <end position="18"/>
    </location>
</feature>
<organism evidence="2 3">
    <name type="scientific">Morganella morganii</name>
    <name type="common">Proteus morganii</name>
    <dbReference type="NCBI Taxonomy" id="582"/>
    <lineage>
        <taxon>Bacteria</taxon>
        <taxon>Pseudomonadati</taxon>
        <taxon>Pseudomonadota</taxon>
        <taxon>Gammaproteobacteria</taxon>
        <taxon>Enterobacterales</taxon>
        <taxon>Morganellaceae</taxon>
        <taxon>Morganella</taxon>
    </lineage>
</organism>
<gene>
    <name evidence="2" type="ORF">N0392_01815</name>
</gene>
<evidence type="ECO:0000256" key="1">
    <source>
        <dbReference type="SAM" id="SignalP"/>
    </source>
</evidence>
<comment type="caution">
    <text evidence="2">The sequence shown here is derived from an EMBL/GenBank/DDBJ whole genome shotgun (WGS) entry which is preliminary data.</text>
</comment>
<keyword evidence="1" id="KW-0732">Signal</keyword>
<accession>A0A9Q4GQN1</accession>
<dbReference type="Proteomes" id="UP001076655">
    <property type="component" value="Unassembled WGS sequence"/>
</dbReference>